<evidence type="ECO:0000313" key="4">
    <source>
        <dbReference type="WBParaSite" id="ACOC_0000661701-mRNA-1"/>
    </source>
</evidence>
<keyword evidence="3" id="KW-1185">Reference proteome</keyword>
<proteinExistence type="predicted"/>
<evidence type="ECO:0000313" key="2">
    <source>
        <dbReference type="EMBL" id="VDM58203.1"/>
    </source>
</evidence>
<name>A0A0R3PNI4_ANGCS</name>
<reference evidence="2 3" key="2">
    <citation type="submission" date="2018-11" db="EMBL/GenBank/DDBJ databases">
        <authorList>
            <consortium name="Pathogen Informatics"/>
        </authorList>
    </citation>
    <scope>NUCLEOTIDE SEQUENCE [LARGE SCALE GENOMIC DNA]</scope>
    <source>
        <strain evidence="2 3">Costa Rica</strain>
    </source>
</reference>
<protein>
    <submittedName>
        <fullName evidence="2 4">Uncharacterized protein</fullName>
    </submittedName>
</protein>
<gene>
    <name evidence="2" type="ORF">ACOC_LOCUS6618</name>
</gene>
<evidence type="ECO:0000313" key="3">
    <source>
        <dbReference type="Proteomes" id="UP000267027"/>
    </source>
</evidence>
<dbReference type="AlphaFoldDB" id="A0A0R3PNI4"/>
<dbReference type="WBParaSite" id="ACOC_0000661701-mRNA-1">
    <property type="protein sequence ID" value="ACOC_0000661701-mRNA-1"/>
    <property type="gene ID" value="ACOC_0000661701"/>
</dbReference>
<feature type="region of interest" description="Disordered" evidence="1">
    <location>
        <begin position="118"/>
        <end position="140"/>
    </location>
</feature>
<evidence type="ECO:0000256" key="1">
    <source>
        <dbReference type="SAM" id="MobiDB-lite"/>
    </source>
</evidence>
<accession>A0A0R3PNI4</accession>
<dbReference type="EMBL" id="UYYA01003962">
    <property type="protein sequence ID" value="VDM58203.1"/>
    <property type="molecule type" value="Genomic_DNA"/>
</dbReference>
<reference evidence="4" key="1">
    <citation type="submission" date="2017-02" db="UniProtKB">
        <authorList>
            <consortium name="WormBaseParasite"/>
        </authorList>
    </citation>
    <scope>IDENTIFICATION</scope>
</reference>
<feature type="compositionally biased region" description="Polar residues" evidence="1">
    <location>
        <begin position="118"/>
        <end position="129"/>
    </location>
</feature>
<sequence length="140" mass="15414">MHSSLPVTPENCSSKRATVVGGVGVLVNTSLPMSINSFEQLATRIGRLRLKRCGSILASRILVVYASTSSYEDEEAKAFYMDLEKFYGEDHAFCAVLITIEDFNSKIGHKKRLGNVTLEPTGSQETNRVSGCLSLSRRPR</sequence>
<dbReference type="Proteomes" id="UP000267027">
    <property type="component" value="Unassembled WGS sequence"/>
</dbReference>
<organism evidence="4">
    <name type="scientific">Angiostrongylus costaricensis</name>
    <name type="common">Nematode worm</name>
    <dbReference type="NCBI Taxonomy" id="334426"/>
    <lineage>
        <taxon>Eukaryota</taxon>
        <taxon>Metazoa</taxon>
        <taxon>Ecdysozoa</taxon>
        <taxon>Nematoda</taxon>
        <taxon>Chromadorea</taxon>
        <taxon>Rhabditida</taxon>
        <taxon>Rhabditina</taxon>
        <taxon>Rhabditomorpha</taxon>
        <taxon>Strongyloidea</taxon>
        <taxon>Metastrongylidae</taxon>
        <taxon>Angiostrongylus</taxon>
    </lineage>
</organism>